<dbReference type="SUPFAM" id="SSF46689">
    <property type="entry name" value="Homeodomain-like"/>
    <property type="match status" value="1"/>
</dbReference>
<evidence type="ECO:0000256" key="3">
    <source>
        <dbReference type="ARBA" id="ARBA00023274"/>
    </source>
</evidence>
<dbReference type="InterPro" id="IPR036388">
    <property type="entry name" value="WH-like_DNA-bd_sf"/>
</dbReference>
<dbReference type="Gene3D" id="1.10.10.10">
    <property type="entry name" value="Winged helix-like DNA-binding domain superfamily/Winged helix DNA-binding domain"/>
    <property type="match status" value="1"/>
</dbReference>
<feature type="compositionally biased region" description="Gly residues" evidence="4">
    <location>
        <begin position="410"/>
        <end position="425"/>
    </location>
</feature>
<reference evidence="6 7" key="1">
    <citation type="journal article" date="2020" name="BMC Genomics">
        <title>Intraspecific diversification of the crop wild relative Brassica cretica Lam. using demographic model selection.</title>
        <authorList>
            <person name="Kioukis A."/>
            <person name="Michalopoulou V.A."/>
            <person name="Briers L."/>
            <person name="Pirintsos S."/>
            <person name="Studholme D.J."/>
            <person name="Pavlidis P."/>
            <person name="Sarris P.F."/>
        </authorList>
    </citation>
    <scope>NUCLEOTIDE SEQUENCE [LARGE SCALE GENOMIC DNA]</scope>
    <source>
        <strain evidence="7">cv. PFS-1207/04</strain>
    </source>
</reference>
<evidence type="ECO:0000256" key="2">
    <source>
        <dbReference type="ARBA" id="ARBA00022980"/>
    </source>
</evidence>
<dbReference type="InterPro" id="IPR009057">
    <property type="entry name" value="Homeodomain-like_sf"/>
</dbReference>
<dbReference type="Proteomes" id="UP000266723">
    <property type="component" value="Unassembled WGS sequence"/>
</dbReference>
<organism evidence="6 7">
    <name type="scientific">Brassica cretica</name>
    <name type="common">Mustard</name>
    <dbReference type="NCBI Taxonomy" id="69181"/>
    <lineage>
        <taxon>Eukaryota</taxon>
        <taxon>Viridiplantae</taxon>
        <taxon>Streptophyta</taxon>
        <taxon>Embryophyta</taxon>
        <taxon>Tracheophyta</taxon>
        <taxon>Spermatophyta</taxon>
        <taxon>Magnoliopsida</taxon>
        <taxon>eudicotyledons</taxon>
        <taxon>Gunneridae</taxon>
        <taxon>Pentapetalae</taxon>
        <taxon>rosids</taxon>
        <taxon>malvids</taxon>
        <taxon>Brassicales</taxon>
        <taxon>Brassicaceae</taxon>
        <taxon>Brassiceae</taxon>
        <taxon>Brassica</taxon>
    </lineage>
</organism>
<feature type="region of interest" description="Disordered" evidence="4">
    <location>
        <begin position="174"/>
        <end position="211"/>
    </location>
</feature>
<dbReference type="Pfam" id="PF03501">
    <property type="entry name" value="S10_plectin"/>
    <property type="match status" value="1"/>
</dbReference>
<name>A0ABQ7CR82_BRACR</name>
<feature type="compositionally biased region" description="Low complexity" evidence="4">
    <location>
        <begin position="399"/>
        <end position="409"/>
    </location>
</feature>
<dbReference type="PANTHER" id="PTHR12146">
    <property type="entry name" value="40S RIBOSOMAL PROTEIN S10"/>
    <property type="match status" value="1"/>
</dbReference>
<dbReference type="Pfam" id="PF24904">
    <property type="entry name" value="RVE6"/>
    <property type="match status" value="1"/>
</dbReference>
<evidence type="ECO:0000256" key="1">
    <source>
        <dbReference type="ARBA" id="ARBA00007278"/>
    </source>
</evidence>
<gene>
    <name evidence="6" type="ORF">DY000_02016723</name>
</gene>
<protein>
    <recommendedName>
        <fullName evidence="5">Plectin/eS10 N-terminal domain-containing protein</fullName>
    </recommendedName>
</protein>
<feature type="domain" description="Plectin/eS10 N-terminal" evidence="5">
    <location>
        <begin position="258"/>
        <end position="350"/>
    </location>
</feature>
<feature type="region of interest" description="Disordered" evidence="4">
    <location>
        <begin position="95"/>
        <end position="115"/>
    </location>
</feature>
<comment type="similarity">
    <text evidence="1">Belongs to the eukaryotic ribosomal protein eS10 family.</text>
</comment>
<dbReference type="InterPro" id="IPR005326">
    <property type="entry name" value="Plectin_eS10_N"/>
</dbReference>
<feature type="compositionally biased region" description="Basic and acidic residues" evidence="4">
    <location>
        <begin position="365"/>
        <end position="386"/>
    </location>
</feature>
<keyword evidence="7" id="KW-1185">Reference proteome</keyword>
<accession>A0ABQ7CR82</accession>
<feature type="compositionally biased region" description="Polar residues" evidence="4">
    <location>
        <begin position="180"/>
        <end position="206"/>
    </location>
</feature>
<dbReference type="PANTHER" id="PTHR12146:SF27">
    <property type="entry name" value="SMALL RIBOSOMAL SUBUNIT PROTEIN ES10X"/>
    <property type="match status" value="1"/>
</dbReference>
<evidence type="ECO:0000313" key="6">
    <source>
        <dbReference type="EMBL" id="KAF3561887.1"/>
    </source>
</evidence>
<dbReference type="EMBL" id="QGKV02000759">
    <property type="protein sequence ID" value="KAF3561887.1"/>
    <property type="molecule type" value="Genomic_DNA"/>
</dbReference>
<evidence type="ECO:0000256" key="4">
    <source>
        <dbReference type="SAM" id="MobiDB-lite"/>
    </source>
</evidence>
<feature type="compositionally biased region" description="Low complexity" evidence="4">
    <location>
        <begin position="426"/>
        <end position="435"/>
    </location>
</feature>
<dbReference type="Gene3D" id="1.10.10.60">
    <property type="entry name" value="Homeodomain-like"/>
    <property type="match status" value="1"/>
</dbReference>
<feature type="region of interest" description="Disordered" evidence="4">
    <location>
        <begin position="351"/>
        <end position="435"/>
    </location>
</feature>
<evidence type="ECO:0000313" key="7">
    <source>
        <dbReference type="Proteomes" id="UP000266723"/>
    </source>
</evidence>
<sequence>MNPADGSFLDPNGTMTVPAIGPLTSSEDLSKKIRKPYTITIFTESGFLNYRVGIYSGKDLWFDRDWKKIEAFIGSKTVIQIRSHAQKYFLKVQKSGTAEHLPPPRPKRKAAHPYPQKAQMNVLPQVPGSFKSTAEPNDPSYMFRPESSSMLMTSPPPTAAPWTNNVQTISFTPLPKETAGANNNCSSSSENTPRPRSSKDTMQANPGHSLRAPPSSFCRTLAKYTASLEVFLTHMQVLLLMRNLSINLSSPDFEVHIISEENRREICKYLFKEGVCFAKKDFNLAKHPLIESVPNLQVIKLMQSFKSKEYVRETFAWMHYYWFLTNEGIEFLRTYLNLPSDVVPATLKKSAKPIGRPFGGPPPGDRPRGPRFEGADRPRYGDRDGYRAGPRGGEGEKGGAPADYQPSFQGSGGRPGFGRGAGGYGAAAPSGSGLP</sequence>
<dbReference type="InterPro" id="IPR037447">
    <property type="entry name" value="Ribosomal_eS10"/>
</dbReference>
<proteinExistence type="inferred from homology"/>
<keyword evidence="3" id="KW-0687">Ribonucleoprotein</keyword>
<evidence type="ECO:0000259" key="5">
    <source>
        <dbReference type="Pfam" id="PF03501"/>
    </source>
</evidence>
<comment type="caution">
    <text evidence="6">The sequence shown here is derived from an EMBL/GenBank/DDBJ whole genome shotgun (WGS) entry which is preliminary data.</text>
</comment>
<keyword evidence="2" id="KW-0689">Ribosomal protein</keyword>